<feature type="domain" description="Bacteriophage T5 Orf172 DNA-binding" evidence="1">
    <location>
        <begin position="20"/>
        <end position="102"/>
    </location>
</feature>
<organism evidence="2 3">
    <name type="scientific">Lentzea kristufekii</name>
    <dbReference type="NCBI Taxonomy" id="3095430"/>
    <lineage>
        <taxon>Bacteria</taxon>
        <taxon>Bacillati</taxon>
        <taxon>Actinomycetota</taxon>
        <taxon>Actinomycetes</taxon>
        <taxon>Pseudonocardiales</taxon>
        <taxon>Pseudonocardiaceae</taxon>
        <taxon>Lentzea</taxon>
    </lineage>
</organism>
<dbReference type="Pfam" id="PF10544">
    <property type="entry name" value="T5orf172"/>
    <property type="match status" value="1"/>
</dbReference>
<proteinExistence type="predicted"/>
<dbReference type="InterPro" id="IPR018306">
    <property type="entry name" value="Phage_T5_Orf172_DNA-bd"/>
</dbReference>
<sequence>MPKPPRQRKRRPRPDLGARGYLYLLQFSNGVIKAGKTTDVAARQAEHENEAARYDISVVNRWSSPLHDDVAILERRLVAVLGRIGQNTKAGREYFNGVPFSVALHQATNIDKVASQRCCCGKCVEPLDIGRVGALVTELGDEEVTLRLDCGSLIRAEFNDPDLGSGGQHPLSLNDHIDVQLEPTPFNGVWTAYYLAR</sequence>
<evidence type="ECO:0000313" key="3">
    <source>
        <dbReference type="Proteomes" id="UP001271792"/>
    </source>
</evidence>
<accession>A0ABU4TZT3</accession>
<evidence type="ECO:0000313" key="2">
    <source>
        <dbReference type="EMBL" id="MDX8053829.1"/>
    </source>
</evidence>
<dbReference type="EMBL" id="JAXAVV010000017">
    <property type="protein sequence ID" value="MDX8053829.1"/>
    <property type="molecule type" value="Genomic_DNA"/>
</dbReference>
<keyword evidence="3" id="KW-1185">Reference proteome</keyword>
<comment type="caution">
    <text evidence="2">The sequence shown here is derived from an EMBL/GenBank/DDBJ whole genome shotgun (WGS) entry which is preliminary data.</text>
</comment>
<reference evidence="2 3" key="1">
    <citation type="submission" date="2023-11" db="EMBL/GenBank/DDBJ databases">
        <title>Lentzea sokolovensis, sp. nov., Lentzea kristufkii, sp. nov., and Lentzea miocenensis, sp. nov., rare actinobacteria from Sokolov Coal Basin, Miocene lacustrine sediment, Czech Republic.</title>
        <authorList>
            <person name="Lara A."/>
            <person name="Kotroba L."/>
            <person name="Nouioui I."/>
            <person name="Neumann-Schaal M."/>
            <person name="Mast Y."/>
            <person name="Chronakova A."/>
        </authorList>
    </citation>
    <scope>NUCLEOTIDE SEQUENCE [LARGE SCALE GENOMIC DNA]</scope>
    <source>
        <strain evidence="2 3">BCCO 10_0798</strain>
    </source>
</reference>
<evidence type="ECO:0000259" key="1">
    <source>
        <dbReference type="Pfam" id="PF10544"/>
    </source>
</evidence>
<dbReference type="Proteomes" id="UP001271792">
    <property type="component" value="Unassembled WGS sequence"/>
</dbReference>
<gene>
    <name evidence="2" type="ORF">SK571_31050</name>
</gene>
<dbReference type="RefSeq" id="WP_319987628.1">
    <property type="nucleotide sequence ID" value="NZ_JAXAVV010000017.1"/>
</dbReference>
<protein>
    <submittedName>
        <fullName evidence="2">GIY-YIG nuclease family protein</fullName>
    </submittedName>
</protein>
<name>A0ABU4TZT3_9PSEU</name>